<dbReference type="InterPro" id="IPR019410">
    <property type="entry name" value="Methyltransf_16"/>
</dbReference>
<name>A0A4V2WN49_9BACT</name>
<dbReference type="Gene3D" id="3.40.50.150">
    <property type="entry name" value="Vaccinia Virus protein VP39"/>
    <property type="match status" value="1"/>
</dbReference>
<dbReference type="CDD" id="cd02440">
    <property type="entry name" value="AdoMet_MTases"/>
    <property type="match status" value="1"/>
</dbReference>
<accession>A0A4V2WN49</accession>
<dbReference type="SUPFAM" id="SSF53335">
    <property type="entry name" value="S-adenosyl-L-methionine-dependent methyltransferases"/>
    <property type="match status" value="1"/>
</dbReference>
<organism evidence="1 2">
    <name type="scientific">Flaviaesturariibacter aridisoli</name>
    <dbReference type="NCBI Taxonomy" id="2545761"/>
    <lineage>
        <taxon>Bacteria</taxon>
        <taxon>Pseudomonadati</taxon>
        <taxon>Bacteroidota</taxon>
        <taxon>Chitinophagia</taxon>
        <taxon>Chitinophagales</taxon>
        <taxon>Chitinophagaceae</taxon>
        <taxon>Flaviaestuariibacter</taxon>
    </lineage>
</organism>
<evidence type="ECO:0000313" key="2">
    <source>
        <dbReference type="Proteomes" id="UP000295164"/>
    </source>
</evidence>
<dbReference type="RefSeq" id="WP_131850691.1">
    <property type="nucleotide sequence ID" value="NZ_SKFH01000003.1"/>
</dbReference>
<dbReference type="Proteomes" id="UP000295164">
    <property type="component" value="Unassembled WGS sequence"/>
</dbReference>
<dbReference type="Pfam" id="PF10294">
    <property type="entry name" value="Methyltransf_16"/>
    <property type="match status" value="1"/>
</dbReference>
<protein>
    <submittedName>
        <fullName evidence="1">Methyltransferase domain-containing protein</fullName>
    </submittedName>
</protein>
<dbReference type="InterPro" id="IPR029063">
    <property type="entry name" value="SAM-dependent_MTases_sf"/>
</dbReference>
<keyword evidence="1" id="KW-0808">Transferase</keyword>
<keyword evidence="2" id="KW-1185">Reference proteome</keyword>
<dbReference type="GO" id="GO:0008168">
    <property type="term" value="F:methyltransferase activity"/>
    <property type="evidence" value="ECO:0007669"/>
    <property type="project" value="UniProtKB-KW"/>
</dbReference>
<sequence length="210" mass="22978">MPMPLTPTTLVVAGRTISLLLPDAGWVERSYRAQLEAGERPELPYWSRLWPAAHALAAWLSSHPHWTEGKDVLELAAGIGLPSLLVAPSARSVTGSDYLPEAVNLLQRNAEQLGLTNYDARLLDWNALPPHTRADVLLLSDVNYAPAAFPALQEVLRRFLAQGTVVLLATPQRIMGAPFIDALRSSVREMEETEVGGTPVSLYRLEGALR</sequence>
<gene>
    <name evidence="1" type="ORF">E0486_03180</name>
</gene>
<reference evidence="1 2" key="1">
    <citation type="submission" date="2019-03" db="EMBL/GenBank/DDBJ databases">
        <authorList>
            <person name="Kim M.K.M."/>
        </authorList>
    </citation>
    <scope>NUCLEOTIDE SEQUENCE [LARGE SCALE GENOMIC DNA]</scope>
    <source>
        <strain evidence="1 2">17J68-15</strain>
    </source>
</reference>
<dbReference type="GO" id="GO:0032259">
    <property type="term" value="P:methylation"/>
    <property type="evidence" value="ECO:0007669"/>
    <property type="project" value="UniProtKB-KW"/>
</dbReference>
<proteinExistence type="predicted"/>
<dbReference type="AlphaFoldDB" id="A0A4V2WN49"/>
<dbReference type="OrthoDB" id="9784229at2"/>
<evidence type="ECO:0000313" key="1">
    <source>
        <dbReference type="EMBL" id="TCZ74092.1"/>
    </source>
</evidence>
<comment type="caution">
    <text evidence="1">The sequence shown here is derived from an EMBL/GenBank/DDBJ whole genome shotgun (WGS) entry which is preliminary data.</text>
</comment>
<dbReference type="EMBL" id="SKFH01000003">
    <property type="protein sequence ID" value="TCZ74092.1"/>
    <property type="molecule type" value="Genomic_DNA"/>
</dbReference>
<keyword evidence="1" id="KW-0489">Methyltransferase</keyword>
<dbReference type="PANTHER" id="PTHR14614">
    <property type="entry name" value="HEPATOCELLULAR CARCINOMA-ASSOCIATED ANTIGEN"/>
    <property type="match status" value="1"/>
</dbReference>